<evidence type="ECO:0000256" key="1">
    <source>
        <dbReference type="SAM" id="Coils"/>
    </source>
</evidence>
<dbReference type="PANTHER" id="PTHR44067:SF3">
    <property type="entry name" value="OS06G0138600 PROTEIN"/>
    <property type="match status" value="1"/>
</dbReference>
<dbReference type="Proteomes" id="UP000467841">
    <property type="component" value="Unassembled WGS sequence"/>
</dbReference>
<keyword evidence="1" id="KW-0175">Coiled coil</keyword>
<name>A0A6D2KSW5_9BRAS</name>
<evidence type="ECO:0000313" key="2">
    <source>
        <dbReference type="EMBL" id="CAA7055187.1"/>
    </source>
</evidence>
<evidence type="ECO:0000313" key="3">
    <source>
        <dbReference type="Proteomes" id="UP000467841"/>
    </source>
</evidence>
<dbReference type="AlphaFoldDB" id="A0A6D2KSW5"/>
<feature type="coiled-coil region" evidence="1">
    <location>
        <begin position="41"/>
        <end position="68"/>
    </location>
</feature>
<reference evidence="2" key="1">
    <citation type="submission" date="2020-01" db="EMBL/GenBank/DDBJ databases">
        <authorList>
            <person name="Mishra B."/>
        </authorList>
    </citation>
    <scope>NUCLEOTIDE SEQUENCE [LARGE SCALE GENOMIC DNA]</scope>
</reference>
<dbReference type="EMBL" id="CACVBM020001607">
    <property type="protein sequence ID" value="CAA7055187.1"/>
    <property type="molecule type" value="Genomic_DNA"/>
</dbReference>
<accession>A0A6D2KSW5</accession>
<comment type="caution">
    <text evidence="2">The sequence shown here is derived from an EMBL/GenBank/DDBJ whole genome shotgun (WGS) entry which is preliminary data.</text>
</comment>
<sequence length="186" mass="21455">MLFSVVTTNLFVLYTFSSRSQSNIPPHPLHSNNVSLVSQHLSLILREIDSSQRKLSQMEEEMIDYESLHLSNQETPQEIKLFLQHHQIPLGKDSRTGITEMVASVGHSSKTSLHLLSQYMSYEPFEKCPDDWSLAQRLILHSCEPLPRRRCLAKTVHKPGLAVFIGYKSVLRDCLYSRNPYIFIER</sequence>
<protein>
    <submittedName>
        <fullName evidence="2">Uncharacterized protein</fullName>
    </submittedName>
</protein>
<organism evidence="2 3">
    <name type="scientific">Microthlaspi erraticum</name>
    <dbReference type="NCBI Taxonomy" id="1685480"/>
    <lineage>
        <taxon>Eukaryota</taxon>
        <taxon>Viridiplantae</taxon>
        <taxon>Streptophyta</taxon>
        <taxon>Embryophyta</taxon>
        <taxon>Tracheophyta</taxon>
        <taxon>Spermatophyta</taxon>
        <taxon>Magnoliopsida</taxon>
        <taxon>eudicotyledons</taxon>
        <taxon>Gunneridae</taxon>
        <taxon>Pentapetalae</taxon>
        <taxon>rosids</taxon>
        <taxon>malvids</taxon>
        <taxon>Brassicales</taxon>
        <taxon>Brassicaceae</taxon>
        <taxon>Coluteocarpeae</taxon>
        <taxon>Microthlaspi</taxon>
    </lineage>
</organism>
<dbReference type="InterPro" id="IPR053223">
    <property type="entry name" value="Prob_Methyltransferase"/>
</dbReference>
<dbReference type="OrthoDB" id="2013972at2759"/>
<dbReference type="PANTHER" id="PTHR44067">
    <property type="entry name" value="S-ADENOSYL-L-METHIONINE-DEPENDENT METHYLTRANSFERASE SUPERFAMILY PROTEIN-RELATED"/>
    <property type="match status" value="1"/>
</dbReference>
<keyword evidence="3" id="KW-1185">Reference proteome</keyword>
<proteinExistence type="predicted"/>
<gene>
    <name evidence="2" type="ORF">MERR_LOCUS42423</name>
</gene>